<dbReference type="OrthoDB" id="9764953at2"/>
<reference evidence="6" key="1">
    <citation type="submission" date="2015-07" db="EMBL/GenBank/DDBJ databases">
        <title>Draft Genome Sequence of Roseovarius tolerans EL-164, a producer of N-Acylated Alanine Methyl Esters (NAMEs).</title>
        <authorList>
            <person name="Voget S."/>
            <person name="Bruns H."/>
            <person name="Wagner-Doebler I."/>
            <person name="Schulz S."/>
            <person name="Daniel R."/>
        </authorList>
    </citation>
    <scope>NUCLEOTIDE SEQUENCE [LARGE SCALE GENOMIC DNA]</scope>
    <source>
        <strain evidence="6">EL-164</strain>
    </source>
</reference>
<dbReference type="PANTHER" id="PTHR43037:SF5">
    <property type="entry name" value="FERULOYL ESTERASE"/>
    <property type="match status" value="1"/>
</dbReference>
<dbReference type="STRING" id="74031.SAMN04488077_10370"/>
<keyword evidence="2 5" id="KW-0378">Hydrolase</keyword>
<dbReference type="SUPFAM" id="SSF53474">
    <property type="entry name" value="alpha/beta-Hydrolases"/>
    <property type="match status" value="1"/>
</dbReference>
<dbReference type="EMBL" id="LGVV01000003">
    <property type="protein sequence ID" value="KNX42996.1"/>
    <property type="molecule type" value="Genomic_DNA"/>
</dbReference>
<dbReference type="InterPro" id="IPR029058">
    <property type="entry name" value="AB_hydrolase_fold"/>
</dbReference>
<comment type="caution">
    <text evidence="5">The sequence shown here is derived from an EMBL/GenBank/DDBJ whole genome shotgun (WGS) entry which is preliminary data.</text>
</comment>
<feature type="domain" description="Dienelactone hydrolase" evidence="4">
    <location>
        <begin position="147"/>
        <end position="263"/>
    </location>
</feature>
<organism evidence="5 6">
    <name type="scientific">Roseovarius tolerans</name>
    <dbReference type="NCBI Taxonomy" id="74031"/>
    <lineage>
        <taxon>Bacteria</taxon>
        <taxon>Pseudomonadati</taxon>
        <taxon>Pseudomonadota</taxon>
        <taxon>Alphaproteobacteria</taxon>
        <taxon>Rhodobacterales</taxon>
        <taxon>Roseobacteraceae</taxon>
        <taxon>Roseovarius</taxon>
    </lineage>
</organism>
<dbReference type="InterPro" id="IPR050955">
    <property type="entry name" value="Plant_Biomass_Hydrol_Est"/>
</dbReference>
<evidence type="ECO:0000256" key="3">
    <source>
        <dbReference type="SAM" id="SignalP"/>
    </source>
</evidence>
<dbReference type="Proteomes" id="UP000037046">
    <property type="component" value="Unassembled WGS sequence"/>
</dbReference>
<protein>
    <submittedName>
        <fullName evidence="5">Alpha/beta hydrolase family protein</fullName>
    </submittedName>
</protein>
<dbReference type="AlphaFoldDB" id="A0A0L6CZ66"/>
<evidence type="ECO:0000259" key="4">
    <source>
        <dbReference type="Pfam" id="PF01738"/>
    </source>
</evidence>
<feature type="signal peptide" evidence="3">
    <location>
        <begin position="1"/>
        <end position="32"/>
    </location>
</feature>
<feature type="chain" id="PRO_5005562976" evidence="3">
    <location>
        <begin position="33"/>
        <end position="280"/>
    </location>
</feature>
<dbReference type="GO" id="GO:0016787">
    <property type="term" value="F:hydrolase activity"/>
    <property type="evidence" value="ECO:0007669"/>
    <property type="project" value="UniProtKB-KW"/>
</dbReference>
<sequence length="280" mass="29799">MRVLRVLLIGIVGGALALVLAALLTTSGTEQAAPAPEHPAATAPEIRPGTLIERPRGFLTPAAPEKFDYSPSAEIARQSTRYQSDGLSWHALLPSGDAAAPVVVLLHGANRDGLSMLDMWQRVGRTRSVVLIAPDAPGETWAAQDITAPRIAAMLDTVAATRAIDRAQVYLFGHSAGASYAALLVNRGIGPWRAAALHGGYGPPDQYRPTPKAPPLRLYLGEHDHIFSVEGAQAAAAALAAAGHDTELHLIPDHTHWFYEIGPNLAADAWGWFDNLDDPF</sequence>
<accession>A0A0L6CZ66</accession>
<dbReference type="Gene3D" id="3.40.50.1820">
    <property type="entry name" value="alpha/beta hydrolase"/>
    <property type="match status" value="1"/>
</dbReference>
<dbReference type="PANTHER" id="PTHR43037">
    <property type="entry name" value="UNNAMED PRODUCT-RELATED"/>
    <property type="match status" value="1"/>
</dbReference>
<dbReference type="PATRIC" id="fig|74031.6.peg.411"/>
<name>A0A0L6CZ66_9RHOB</name>
<dbReference type="Pfam" id="PF01738">
    <property type="entry name" value="DLH"/>
    <property type="match status" value="1"/>
</dbReference>
<evidence type="ECO:0000256" key="2">
    <source>
        <dbReference type="ARBA" id="ARBA00022801"/>
    </source>
</evidence>
<evidence type="ECO:0000313" key="5">
    <source>
        <dbReference type="EMBL" id="KNX42996.1"/>
    </source>
</evidence>
<dbReference type="InterPro" id="IPR002925">
    <property type="entry name" value="Dienelactn_hydro"/>
</dbReference>
<evidence type="ECO:0000256" key="1">
    <source>
        <dbReference type="ARBA" id="ARBA00022729"/>
    </source>
</evidence>
<gene>
    <name evidence="5" type="ORF">ROTO_04010</name>
</gene>
<proteinExistence type="predicted"/>
<keyword evidence="1 3" id="KW-0732">Signal</keyword>
<dbReference type="RefSeq" id="WP_160316344.1">
    <property type="nucleotide sequence ID" value="NZ_CP118494.1"/>
</dbReference>
<keyword evidence="6" id="KW-1185">Reference proteome</keyword>
<evidence type="ECO:0000313" key="6">
    <source>
        <dbReference type="Proteomes" id="UP000037046"/>
    </source>
</evidence>